<comment type="catalytic activity">
    <reaction evidence="15">
        <text>5,6-dihydrouridine(47) in tRNA + NAD(+) = uridine(47) in tRNA + NADH + H(+)</text>
        <dbReference type="Rhea" id="RHEA:53364"/>
        <dbReference type="Rhea" id="RHEA-COMP:13539"/>
        <dbReference type="Rhea" id="RHEA-COMP:13540"/>
        <dbReference type="ChEBI" id="CHEBI:15378"/>
        <dbReference type="ChEBI" id="CHEBI:57540"/>
        <dbReference type="ChEBI" id="CHEBI:57945"/>
        <dbReference type="ChEBI" id="CHEBI:65315"/>
        <dbReference type="ChEBI" id="CHEBI:74443"/>
        <dbReference type="EC" id="1.3.1.89"/>
    </reaction>
    <physiologicalReaction direction="right-to-left" evidence="15">
        <dbReference type="Rhea" id="RHEA:53366"/>
    </physiologicalReaction>
</comment>
<dbReference type="FunFam" id="3.20.20.70:FF:000067">
    <property type="entry name" value="tRNA-dihydrouridine(47) synthase [NAD(P)(+)]"/>
    <property type="match status" value="1"/>
</dbReference>
<name>A0A8H7UHA0_9FUNG</name>
<keyword evidence="24" id="KW-1185">Reference proteome</keyword>
<keyword evidence="5 20" id="KW-0288">FMN</keyword>
<dbReference type="GO" id="GO:0003723">
    <property type="term" value="F:RNA binding"/>
    <property type="evidence" value="ECO:0007669"/>
    <property type="project" value="TreeGrafter"/>
</dbReference>
<evidence type="ECO:0000256" key="17">
    <source>
        <dbReference type="ARBA" id="ARBA00049447"/>
    </source>
</evidence>
<evidence type="ECO:0000256" key="13">
    <source>
        <dbReference type="ARBA" id="ARBA00023002"/>
    </source>
</evidence>
<keyword evidence="14 20" id="KW-0520">NAD</keyword>
<comment type="cofactor">
    <cofactor evidence="1 20">
        <name>FMN</name>
        <dbReference type="ChEBI" id="CHEBI:58210"/>
    </cofactor>
</comment>
<dbReference type="CDD" id="cd02801">
    <property type="entry name" value="DUS_like_FMN"/>
    <property type="match status" value="1"/>
</dbReference>
<comment type="catalytic activity">
    <reaction evidence="16">
        <text>a 5,6-dihydrouridine in mRNA + NAD(+) = a uridine in mRNA + NADH + H(+)</text>
        <dbReference type="Rhea" id="RHEA:69851"/>
        <dbReference type="Rhea" id="RHEA-COMP:14658"/>
        <dbReference type="Rhea" id="RHEA-COMP:17789"/>
        <dbReference type="ChEBI" id="CHEBI:15378"/>
        <dbReference type="ChEBI" id="CHEBI:57540"/>
        <dbReference type="ChEBI" id="CHEBI:57945"/>
        <dbReference type="ChEBI" id="CHEBI:65315"/>
        <dbReference type="ChEBI" id="CHEBI:74443"/>
    </reaction>
    <physiologicalReaction direction="right-to-left" evidence="16">
        <dbReference type="Rhea" id="RHEA:69853"/>
    </physiologicalReaction>
</comment>
<proteinExistence type="inferred from homology"/>
<evidence type="ECO:0000256" key="11">
    <source>
        <dbReference type="ARBA" id="ARBA00022833"/>
    </source>
</evidence>
<reference evidence="23" key="1">
    <citation type="submission" date="2020-12" db="EMBL/GenBank/DDBJ databases">
        <title>Metabolic potential, ecology and presence of endohyphal bacteria is reflected in genomic diversity of Mucoromycotina.</title>
        <authorList>
            <person name="Muszewska A."/>
            <person name="Okrasinska A."/>
            <person name="Steczkiewicz K."/>
            <person name="Drgas O."/>
            <person name="Orlowska M."/>
            <person name="Perlinska-Lenart U."/>
            <person name="Aleksandrzak-Piekarczyk T."/>
            <person name="Szatraj K."/>
            <person name="Zielenkiewicz U."/>
            <person name="Pilsyk S."/>
            <person name="Malc E."/>
            <person name="Mieczkowski P."/>
            <person name="Kruszewska J.S."/>
            <person name="Biernat P."/>
            <person name="Pawlowska J."/>
        </authorList>
    </citation>
    <scope>NUCLEOTIDE SEQUENCE</scope>
    <source>
        <strain evidence="23">WA0000051536</strain>
    </source>
</reference>
<evidence type="ECO:0000256" key="9">
    <source>
        <dbReference type="ARBA" id="ARBA00022737"/>
    </source>
</evidence>
<comment type="catalytic activity">
    <reaction evidence="17">
        <text>a 5,6-dihydrouridine in mRNA + NADP(+) = a uridine in mRNA + NADPH + H(+)</text>
        <dbReference type="Rhea" id="RHEA:69855"/>
        <dbReference type="Rhea" id="RHEA-COMP:14658"/>
        <dbReference type="Rhea" id="RHEA-COMP:17789"/>
        <dbReference type="ChEBI" id="CHEBI:15378"/>
        <dbReference type="ChEBI" id="CHEBI:57783"/>
        <dbReference type="ChEBI" id="CHEBI:58349"/>
        <dbReference type="ChEBI" id="CHEBI:65315"/>
        <dbReference type="ChEBI" id="CHEBI:74443"/>
    </reaction>
    <physiologicalReaction direction="right-to-left" evidence="17">
        <dbReference type="Rhea" id="RHEA:69857"/>
    </physiologicalReaction>
</comment>
<feature type="zinc finger region" description="C3H1-type" evidence="19">
    <location>
        <begin position="86"/>
        <end position="116"/>
    </location>
</feature>
<keyword evidence="6" id="KW-0507">mRNA processing</keyword>
<evidence type="ECO:0000256" key="2">
    <source>
        <dbReference type="ARBA" id="ARBA00012376"/>
    </source>
</evidence>
<dbReference type="GO" id="GO:0006397">
    <property type="term" value="P:mRNA processing"/>
    <property type="evidence" value="ECO:0007669"/>
    <property type="project" value="UniProtKB-KW"/>
</dbReference>
<keyword evidence="8 19" id="KW-0479">Metal-binding</keyword>
<evidence type="ECO:0000256" key="18">
    <source>
        <dbReference type="ARBA" id="ARBA00049513"/>
    </source>
</evidence>
<dbReference type="Gene3D" id="4.10.1000.10">
    <property type="entry name" value="Zinc finger, CCCH-type"/>
    <property type="match status" value="1"/>
</dbReference>
<comment type="similarity">
    <text evidence="20">Belongs to the dus family. Dus3 subfamily.</text>
</comment>
<dbReference type="PROSITE" id="PS01136">
    <property type="entry name" value="UPF0034"/>
    <property type="match status" value="1"/>
</dbReference>
<evidence type="ECO:0000256" key="21">
    <source>
        <dbReference type="SAM" id="MobiDB-lite"/>
    </source>
</evidence>
<evidence type="ECO:0000256" key="6">
    <source>
        <dbReference type="ARBA" id="ARBA00022664"/>
    </source>
</evidence>
<dbReference type="EMBL" id="JAEPRA010000007">
    <property type="protein sequence ID" value="KAG2183035.1"/>
    <property type="molecule type" value="Genomic_DNA"/>
</dbReference>
<evidence type="ECO:0000313" key="24">
    <source>
        <dbReference type="Proteomes" id="UP000612746"/>
    </source>
</evidence>
<gene>
    <name evidence="23" type="ORF">INT44_006016</name>
</gene>
<feature type="domain" description="C3H1-type" evidence="22">
    <location>
        <begin position="86"/>
        <end position="116"/>
    </location>
</feature>
<comment type="caution">
    <text evidence="23">The sequence shown here is derived from an EMBL/GenBank/DDBJ whole genome shotgun (WGS) entry which is preliminary data.</text>
</comment>
<evidence type="ECO:0000256" key="10">
    <source>
        <dbReference type="ARBA" id="ARBA00022771"/>
    </source>
</evidence>
<accession>A0A8H7UHA0</accession>
<evidence type="ECO:0000256" key="5">
    <source>
        <dbReference type="ARBA" id="ARBA00022643"/>
    </source>
</evidence>
<sequence>MSEPVAVANTVEQPTRGKGLAPIKQEFRKTKWFEDNEVEDINTTAFGDDEVEGQKFEGGDVGKQSNAGGKSKARGQNKKRKRTHVTDGIKLCPYIAAGDNDKCNWGDKCKFTHDIEEYLKLKPADLGDRCVNFEVYGRCRAGYACRYLQAHFKDGKLVADEEVCAYNWVTSDDLFCTHMYSVLSSHSAKEMHLLLLRMALRPKRWQLCGNTRPASTIVEAPSTPIQDKLKEVAEVEQITTDIETTPSGTVTSVGTSQMQTEVVSETTISPAMEEQPVGPIFDINDKKKVNFKDKTYLAPLTTVGNLPFRRICKEFGVDITCGEMAMATNLLQGQKTEWALTKRHASEDLFGIQIAGYKTEQLVKACQVINETVDVDFVDLNMGCPIDMLFNKGGGSALLDSHGKMLKMLRGMQHVLDPPVTVKFRTGVKDNTPTAHKLIPKLESVGIGMGTLHGRSRQQRYTRLADWDYIKGIKRLTNDMALFGNGDVMSWEQYYQQKEESGVDGIMIGRGALIKPWIFEEIKTRRHWDISSSERFDMLKRFCDYGLEHWGTDTMGINSTRRFLCEWQSFLYRYIPVGLLEVLPQHMNERPPPYYGRDELETLMASPRASDWIKITDRLLGPAPDDFKFIPKHKANSFEG</sequence>
<evidence type="ECO:0000256" key="15">
    <source>
        <dbReference type="ARBA" id="ARBA00048266"/>
    </source>
</evidence>
<dbReference type="InterPro" id="IPR000571">
    <property type="entry name" value="Znf_CCCH"/>
</dbReference>
<feature type="region of interest" description="Disordered" evidence="21">
    <location>
        <begin position="43"/>
        <end position="82"/>
    </location>
</feature>
<evidence type="ECO:0000256" key="20">
    <source>
        <dbReference type="RuleBase" id="RU291113"/>
    </source>
</evidence>
<dbReference type="Proteomes" id="UP000612746">
    <property type="component" value="Unassembled WGS sequence"/>
</dbReference>
<dbReference type="AlphaFoldDB" id="A0A8H7UHA0"/>
<evidence type="ECO:0000256" key="7">
    <source>
        <dbReference type="ARBA" id="ARBA00022694"/>
    </source>
</evidence>
<dbReference type="GO" id="GO:0102265">
    <property type="term" value="F:tRNA-dihydrouridine47 synthase activity"/>
    <property type="evidence" value="ECO:0007669"/>
    <property type="project" value="UniProtKB-EC"/>
</dbReference>
<evidence type="ECO:0000256" key="1">
    <source>
        <dbReference type="ARBA" id="ARBA00001917"/>
    </source>
</evidence>
<dbReference type="InterPro" id="IPR013785">
    <property type="entry name" value="Aldolase_TIM"/>
</dbReference>
<dbReference type="GO" id="GO:0050660">
    <property type="term" value="F:flavin adenine dinucleotide binding"/>
    <property type="evidence" value="ECO:0007669"/>
    <property type="project" value="UniProtKB-UniRule"/>
</dbReference>
<evidence type="ECO:0000259" key="22">
    <source>
        <dbReference type="PROSITE" id="PS50103"/>
    </source>
</evidence>
<feature type="region of interest" description="Disordered" evidence="21">
    <location>
        <begin position="1"/>
        <end position="20"/>
    </location>
</feature>
<keyword evidence="10 19" id="KW-0863">Zinc-finger</keyword>
<dbReference type="Gene3D" id="3.20.20.70">
    <property type="entry name" value="Aldolase class I"/>
    <property type="match status" value="1"/>
</dbReference>
<dbReference type="InterPro" id="IPR035587">
    <property type="entry name" value="DUS-like_FMN-bd"/>
</dbReference>
<keyword evidence="12 20" id="KW-0521">NADP</keyword>
<dbReference type="PANTHER" id="PTHR45846:SF1">
    <property type="entry name" value="TRNA-DIHYDROURIDINE(47) SYNTHASE [NAD(P)(+)]-LIKE"/>
    <property type="match status" value="1"/>
</dbReference>
<evidence type="ECO:0000256" key="16">
    <source>
        <dbReference type="ARBA" id="ARBA00048342"/>
    </source>
</evidence>
<dbReference type="FunFam" id="4.10.1000.10:FF:000029">
    <property type="entry name" value="tRNA-dihydrouridine(47) synthase [NAD(P)(+)]"/>
    <property type="match status" value="1"/>
</dbReference>
<evidence type="ECO:0000256" key="8">
    <source>
        <dbReference type="ARBA" id="ARBA00022723"/>
    </source>
</evidence>
<protein>
    <recommendedName>
        <fullName evidence="3 20">tRNA-dihydrouridine(47) synthase [NAD(P)(+)]</fullName>
        <ecNumber evidence="2 20">1.3.1.89</ecNumber>
    </recommendedName>
    <alternativeName>
        <fullName evidence="20">tRNA-dihydrouridine synthase 3</fullName>
    </alternativeName>
</protein>
<dbReference type="InterPro" id="IPR018517">
    <property type="entry name" value="tRNA_hU_synthase_CS"/>
</dbReference>
<dbReference type="Pfam" id="PF01207">
    <property type="entry name" value="Dus"/>
    <property type="match status" value="1"/>
</dbReference>
<keyword evidence="11 19" id="KW-0862">Zinc</keyword>
<evidence type="ECO:0000256" key="19">
    <source>
        <dbReference type="PROSITE-ProRule" id="PRU00723"/>
    </source>
</evidence>
<dbReference type="PANTHER" id="PTHR45846">
    <property type="entry name" value="TRNA-DIHYDROURIDINE(47) SYNTHASE [NAD(P)(+)]-LIKE"/>
    <property type="match status" value="1"/>
</dbReference>
<keyword evidence="9" id="KW-0677">Repeat</keyword>
<dbReference type="OrthoDB" id="259935at2759"/>
<feature type="compositionally biased region" description="Basic residues" evidence="21">
    <location>
        <begin position="71"/>
        <end position="82"/>
    </location>
</feature>
<evidence type="ECO:0000256" key="3">
    <source>
        <dbReference type="ARBA" id="ARBA00022143"/>
    </source>
</evidence>
<dbReference type="SUPFAM" id="SSF51395">
    <property type="entry name" value="FMN-linked oxidoreductases"/>
    <property type="match status" value="1"/>
</dbReference>
<evidence type="ECO:0000256" key="4">
    <source>
        <dbReference type="ARBA" id="ARBA00022630"/>
    </source>
</evidence>
<dbReference type="PROSITE" id="PS50103">
    <property type="entry name" value="ZF_C3H1"/>
    <property type="match status" value="1"/>
</dbReference>
<dbReference type="EC" id="1.3.1.89" evidence="2 20"/>
<dbReference type="GO" id="GO:0008270">
    <property type="term" value="F:zinc ion binding"/>
    <property type="evidence" value="ECO:0007669"/>
    <property type="project" value="UniProtKB-KW"/>
</dbReference>
<evidence type="ECO:0000256" key="14">
    <source>
        <dbReference type="ARBA" id="ARBA00023027"/>
    </source>
</evidence>
<evidence type="ECO:0000313" key="23">
    <source>
        <dbReference type="EMBL" id="KAG2183035.1"/>
    </source>
</evidence>
<dbReference type="Pfam" id="PF25585">
    <property type="entry name" value="zf-CCCH_DUS3L"/>
    <property type="match status" value="1"/>
</dbReference>
<keyword evidence="7 20" id="KW-0819">tRNA processing</keyword>
<evidence type="ECO:0000256" key="12">
    <source>
        <dbReference type="ARBA" id="ARBA00022857"/>
    </source>
</evidence>
<keyword evidence="13 20" id="KW-0560">Oxidoreductase</keyword>
<organism evidence="23 24">
    <name type="scientific">Umbelopsis vinacea</name>
    <dbReference type="NCBI Taxonomy" id="44442"/>
    <lineage>
        <taxon>Eukaryota</taxon>
        <taxon>Fungi</taxon>
        <taxon>Fungi incertae sedis</taxon>
        <taxon>Mucoromycota</taxon>
        <taxon>Mucoromycotina</taxon>
        <taxon>Umbelopsidomycetes</taxon>
        <taxon>Umbelopsidales</taxon>
        <taxon>Umbelopsidaceae</taxon>
        <taxon>Umbelopsis</taxon>
    </lineage>
</organism>
<comment type="catalytic activity">
    <reaction evidence="18">
        <text>5,6-dihydrouridine(47) in tRNA + NADP(+) = uridine(47) in tRNA + NADPH + H(+)</text>
        <dbReference type="Rhea" id="RHEA:53360"/>
        <dbReference type="Rhea" id="RHEA-COMP:13539"/>
        <dbReference type="Rhea" id="RHEA-COMP:13540"/>
        <dbReference type="ChEBI" id="CHEBI:15378"/>
        <dbReference type="ChEBI" id="CHEBI:57783"/>
        <dbReference type="ChEBI" id="CHEBI:58349"/>
        <dbReference type="ChEBI" id="CHEBI:65315"/>
        <dbReference type="ChEBI" id="CHEBI:74443"/>
        <dbReference type="EC" id="1.3.1.89"/>
    </reaction>
    <physiologicalReaction direction="right-to-left" evidence="18">
        <dbReference type="Rhea" id="RHEA:53362"/>
    </physiologicalReaction>
</comment>
<keyword evidence="4 20" id="KW-0285">Flavoprotein</keyword>
<comment type="function">
    <text evidence="20">Catalyzes the synthesis of dihydrouridine, a modified base found in the D-loop of most tRNAs. Specifically modifies U47 in cytoplasmic tRNAs.</text>
</comment>